<name>A0A1M6HBC9_9FLAO</name>
<dbReference type="GO" id="GO:0004553">
    <property type="term" value="F:hydrolase activity, hydrolyzing O-glycosyl compounds"/>
    <property type="evidence" value="ECO:0007669"/>
    <property type="project" value="InterPro"/>
</dbReference>
<dbReference type="Pfam" id="PF02836">
    <property type="entry name" value="Glyco_hydro_2_C"/>
    <property type="match status" value="1"/>
</dbReference>
<sequence length="441" mass="50231">MKNIALIFLFISFLSFLGDMQLHAQEVPKVTIREVEGQYNFYINETKFEIKGVGINYVDGHDFEALSKAGGNAFRTWGTYNACEELKAAKQYGFMVAMGINIGKELWGFDYNDKRAVAKQLKKVKSTIKAYKNHPNILCWVVGNELNLLFDENGKLKMVNPKVYDAVSEIIDFIHKEDPNHPVTTTFAGVIDEHLKVALERCPQMDMVSVQVYGDLETVEQRMKDTGITKPYMITEFGPMGFWEMPKTSWGREIEEVSGPKADGILRRMQKGIINNTSGKCLGGFAFEWGQKQERTPTWYGMFHKDGNQTETIDHLTKVWTGSYPENRAPRVDSIQLKGLKSVQNIYLKPNQKYTARVFAHDPNQEDVLEYKWVVSKEVVVRSEGGEKELEPPRVPIKIIENENGSFTFISPKEGEYRIFAYVYDGKGKVGGGNIPFLVRN</sequence>
<dbReference type="Proteomes" id="UP000184432">
    <property type="component" value="Unassembled WGS sequence"/>
</dbReference>
<dbReference type="OrthoDB" id="9801077at2"/>
<feature type="domain" description="Glycoside hydrolase family 2 catalytic" evidence="2">
    <location>
        <begin position="60"/>
        <end position="238"/>
    </location>
</feature>
<keyword evidence="1" id="KW-0732">Signal</keyword>
<dbReference type="RefSeq" id="WP_073316999.1">
    <property type="nucleotide sequence ID" value="NZ_FQYP01000006.1"/>
</dbReference>
<feature type="chain" id="PRO_5012657954" evidence="1">
    <location>
        <begin position="25"/>
        <end position="441"/>
    </location>
</feature>
<organism evidence="3 4">
    <name type="scientific">Aquimarina spongiae</name>
    <dbReference type="NCBI Taxonomy" id="570521"/>
    <lineage>
        <taxon>Bacteria</taxon>
        <taxon>Pseudomonadati</taxon>
        <taxon>Bacteroidota</taxon>
        <taxon>Flavobacteriia</taxon>
        <taxon>Flavobacteriales</taxon>
        <taxon>Flavobacteriaceae</taxon>
        <taxon>Aquimarina</taxon>
    </lineage>
</organism>
<proteinExistence type="predicted"/>
<dbReference type="InterPro" id="IPR006103">
    <property type="entry name" value="Glyco_hydro_2_cat"/>
</dbReference>
<evidence type="ECO:0000259" key="2">
    <source>
        <dbReference type="Pfam" id="PF02836"/>
    </source>
</evidence>
<reference evidence="4" key="1">
    <citation type="submission" date="2016-11" db="EMBL/GenBank/DDBJ databases">
        <authorList>
            <person name="Varghese N."/>
            <person name="Submissions S."/>
        </authorList>
    </citation>
    <scope>NUCLEOTIDE SEQUENCE [LARGE SCALE GENOMIC DNA]</scope>
    <source>
        <strain evidence="4">DSM 22623</strain>
    </source>
</reference>
<dbReference type="EMBL" id="FQYP01000006">
    <property type="protein sequence ID" value="SHJ19433.1"/>
    <property type="molecule type" value="Genomic_DNA"/>
</dbReference>
<keyword evidence="4" id="KW-1185">Reference proteome</keyword>
<evidence type="ECO:0000256" key="1">
    <source>
        <dbReference type="SAM" id="SignalP"/>
    </source>
</evidence>
<dbReference type="Gene3D" id="3.20.20.80">
    <property type="entry name" value="Glycosidases"/>
    <property type="match status" value="1"/>
</dbReference>
<accession>A0A1M6HBC9</accession>
<keyword evidence="3" id="KW-0378">Hydrolase</keyword>
<dbReference type="GO" id="GO:0005975">
    <property type="term" value="P:carbohydrate metabolic process"/>
    <property type="evidence" value="ECO:0007669"/>
    <property type="project" value="InterPro"/>
</dbReference>
<dbReference type="InterPro" id="IPR017853">
    <property type="entry name" value="GH"/>
</dbReference>
<dbReference type="AlphaFoldDB" id="A0A1M6HBC9"/>
<evidence type="ECO:0000313" key="4">
    <source>
        <dbReference type="Proteomes" id="UP000184432"/>
    </source>
</evidence>
<feature type="signal peptide" evidence="1">
    <location>
        <begin position="1"/>
        <end position="24"/>
    </location>
</feature>
<dbReference type="SUPFAM" id="SSF51445">
    <property type="entry name" value="(Trans)glycosidases"/>
    <property type="match status" value="1"/>
</dbReference>
<protein>
    <submittedName>
        <fullName evidence="3">Glycosyl hydrolases family 2, TIM barrel domain</fullName>
    </submittedName>
</protein>
<evidence type="ECO:0000313" key="3">
    <source>
        <dbReference type="EMBL" id="SHJ19433.1"/>
    </source>
</evidence>
<gene>
    <name evidence="3" type="ORF">SAMN04488508_106185</name>
</gene>
<dbReference type="STRING" id="570521.SAMN04488508_106185"/>